<dbReference type="EMBL" id="KV621934">
    <property type="protein sequence ID" value="OPL10964.1"/>
    <property type="molecule type" value="Genomic_DNA"/>
</dbReference>
<gene>
    <name evidence="3" type="ORF">AM593_10310</name>
</gene>
<reference evidence="3 4" key="1">
    <citation type="journal article" date="2016" name="PLoS ONE">
        <title>A First Insight into the Genome of the Filter-Feeder Mussel Mytilus galloprovincialis.</title>
        <authorList>
            <person name="Murgarella M."/>
            <person name="Puiu D."/>
            <person name="Novoa B."/>
            <person name="Figueras A."/>
            <person name="Posada D."/>
            <person name="Canchaya C."/>
        </authorList>
    </citation>
    <scope>NUCLEOTIDE SEQUENCE [LARGE SCALE GENOMIC DNA]</scope>
    <source>
        <tissue evidence="3">Muscle</tissue>
    </source>
</reference>
<keyword evidence="4" id="KW-1185">Reference proteome</keyword>
<evidence type="ECO:0000259" key="2">
    <source>
        <dbReference type="Pfam" id="PF01593"/>
    </source>
</evidence>
<feature type="region of interest" description="Disordered" evidence="1">
    <location>
        <begin position="84"/>
        <end position="120"/>
    </location>
</feature>
<dbReference type="SUPFAM" id="SSF51905">
    <property type="entry name" value="FAD/NAD(P)-binding domain"/>
    <property type="match status" value="1"/>
</dbReference>
<sequence>LKDVTTTIVTKSKWISDNKVLGTTSYPKVGILPEMFDSLTKPVCPFIYFAGEYTSLEHMNTAHGAYLSGIRAADQIISNYCAKEPSKGKKVETSKEKTKKEKKSEKKRENQKDDKLKDEL</sequence>
<dbReference type="InterPro" id="IPR036188">
    <property type="entry name" value="FAD/NAD-bd_sf"/>
</dbReference>
<dbReference type="InterPro" id="IPR050281">
    <property type="entry name" value="Flavin_monoamine_oxidase"/>
</dbReference>
<dbReference type="Gene3D" id="3.50.50.60">
    <property type="entry name" value="FAD/NAD(P)-binding domain"/>
    <property type="match status" value="1"/>
</dbReference>
<dbReference type="Gene3D" id="3.90.660.10">
    <property type="match status" value="1"/>
</dbReference>
<feature type="non-terminal residue" evidence="3">
    <location>
        <position position="1"/>
    </location>
</feature>
<dbReference type="PANTHER" id="PTHR10742:SF410">
    <property type="entry name" value="LYSINE-SPECIFIC HISTONE DEMETHYLASE 2"/>
    <property type="match status" value="1"/>
</dbReference>
<feature type="domain" description="Amine oxidase" evidence="2">
    <location>
        <begin position="9"/>
        <end position="77"/>
    </location>
</feature>
<protein>
    <recommendedName>
        <fullName evidence="2">Amine oxidase domain-containing protein</fullName>
    </recommendedName>
</protein>
<name>A0A3R5TFA3_MYTGA</name>
<accession>A0A3R5TFA3</accession>
<dbReference type="Pfam" id="PF01593">
    <property type="entry name" value="Amino_oxidase"/>
    <property type="match status" value="1"/>
</dbReference>
<organism evidence="3 4">
    <name type="scientific">Mytilus galloprovincialis</name>
    <name type="common">Mediterranean mussel</name>
    <dbReference type="NCBI Taxonomy" id="29158"/>
    <lineage>
        <taxon>Eukaryota</taxon>
        <taxon>Metazoa</taxon>
        <taxon>Spiralia</taxon>
        <taxon>Lophotrochozoa</taxon>
        <taxon>Mollusca</taxon>
        <taxon>Bivalvia</taxon>
        <taxon>Autobranchia</taxon>
        <taxon>Pteriomorphia</taxon>
        <taxon>Mytilida</taxon>
        <taxon>Mytiloidea</taxon>
        <taxon>Mytilidae</taxon>
        <taxon>Mytilinae</taxon>
        <taxon>Mytilus</taxon>
    </lineage>
</organism>
<evidence type="ECO:0000313" key="3">
    <source>
        <dbReference type="EMBL" id="OPL10964.1"/>
    </source>
</evidence>
<dbReference type="PANTHER" id="PTHR10742">
    <property type="entry name" value="FLAVIN MONOAMINE OXIDASE"/>
    <property type="match status" value="1"/>
</dbReference>
<dbReference type="Proteomes" id="UP000266721">
    <property type="component" value="Unassembled WGS sequence"/>
</dbReference>
<proteinExistence type="predicted"/>
<evidence type="ECO:0000256" key="1">
    <source>
        <dbReference type="SAM" id="MobiDB-lite"/>
    </source>
</evidence>
<dbReference type="GO" id="GO:0016491">
    <property type="term" value="F:oxidoreductase activity"/>
    <property type="evidence" value="ECO:0007669"/>
    <property type="project" value="InterPro"/>
</dbReference>
<dbReference type="AlphaFoldDB" id="A0A3R5TFA3"/>
<dbReference type="SMR" id="A0A3R5TFA3"/>
<evidence type="ECO:0000313" key="4">
    <source>
        <dbReference type="Proteomes" id="UP000266721"/>
    </source>
</evidence>
<dbReference type="InterPro" id="IPR002937">
    <property type="entry name" value="Amino_oxidase"/>
</dbReference>